<dbReference type="PANTHER" id="PTHR45138:SF9">
    <property type="entry name" value="DIGUANYLATE CYCLASE DGCM-RELATED"/>
    <property type="match status" value="1"/>
</dbReference>
<protein>
    <recommendedName>
        <fullName evidence="2">GGDEF domain-containing protein</fullName>
    </recommendedName>
</protein>
<dbReference type="InterPro" id="IPR050469">
    <property type="entry name" value="Diguanylate_Cyclase"/>
</dbReference>
<dbReference type="InterPro" id="IPR000160">
    <property type="entry name" value="GGDEF_dom"/>
</dbReference>
<comment type="caution">
    <text evidence="3">The sequence shown here is derived from an EMBL/GenBank/DDBJ whole genome shotgun (WGS) entry which is preliminary data.</text>
</comment>
<dbReference type="NCBIfam" id="TIGR00254">
    <property type="entry name" value="GGDEF"/>
    <property type="match status" value="1"/>
</dbReference>
<name>A0A1F6YTR4_9BACT</name>
<dbReference type="SUPFAM" id="SSF55073">
    <property type="entry name" value="Nucleotide cyclase"/>
    <property type="match status" value="1"/>
</dbReference>
<dbReference type="GO" id="GO:0052621">
    <property type="term" value="F:diguanylate cyclase activity"/>
    <property type="evidence" value="ECO:0007669"/>
    <property type="project" value="TreeGrafter"/>
</dbReference>
<dbReference type="AlphaFoldDB" id="A0A1F6YTR4"/>
<feature type="region of interest" description="Disordered" evidence="1">
    <location>
        <begin position="188"/>
        <end position="214"/>
    </location>
</feature>
<evidence type="ECO:0000259" key="2">
    <source>
        <dbReference type="PROSITE" id="PS50887"/>
    </source>
</evidence>
<proteinExistence type="predicted"/>
<dbReference type="CDD" id="cd01949">
    <property type="entry name" value="GGDEF"/>
    <property type="match status" value="1"/>
</dbReference>
<dbReference type="EMBL" id="MFWB01000006">
    <property type="protein sequence ID" value="OGJ09690.1"/>
    <property type="molecule type" value="Genomic_DNA"/>
</dbReference>
<dbReference type="Gene3D" id="3.30.70.270">
    <property type="match status" value="1"/>
</dbReference>
<dbReference type="InterPro" id="IPR043128">
    <property type="entry name" value="Rev_trsase/Diguanyl_cyclase"/>
</dbReference>
<dbReference type="PROSITE" id="PS50887">
    <property type="entry name" value="GGDEF"/>
    <property type="match status" value="1"/>
</dbReference>
<dbReference type="SMART" id="SM00267">
    <property type="entry name" value="GGDEF"/>
    <property type="match status" value="1"/>
</dbReference>
<dbReference type="PANTHER" id="PTHR45138">
    <property type="entry name" value="REGULATORY COMPONENTS OF SENSORY TRANSDUCTION SYSTEM"/>
    <property type="match status" value="1"/>
</dbReference>
<feature type="domain" description="GGDEF" evidence="2">
    <location>
        <begin position="65"/>
        <end position="208"/>
    </location>
</feature>
<gene>
    <name evidence="3" type="ORF">A2356_04060</name>
</gene>
<dbReference type="Proteomes" id="UP000177047">
    <property type="component" value="Unassembled WGS sequence"/>
</dbReference>
<reference evidence="3 4" key="1">
    <citation type="journal article" date="2016" name="Nat. Commun.">
        <title>Thousands of microbial genomes shed light on interconnected biogeochemical processes in an aquifer system.</title>
        <authorList>
            <person name="Anantharaman K."/>
            <person name="Brown C.T."/>
            <person name="Hug L.A."/>
            <person name="Sharon I."/>
            <person name="Castelle C.J."/>
            <person name="Probst A.J."/>
            <person name="Thomas B.C."/>
            <person name="Singh A."/>
            <person name="Wilkins M.J."/>
            <person name="Karaoz U."/>
            <person name="Brodie E.L."/>
            <person name="Williams K.H."/>
            <person name="Hubbard S.S."/>
            <person name="Banfield J.F."/>
        </authorList>
    </citation>
    <scope>NUCLEOTIDE SEQUENCE [LARGE SCALE GENOMIC DNA]</scope>
</reference>
<organism evidence="3 4">
    <name type="scientific">Candidatus Nomurabacteria bacterium RIFOXYB1_FULL_39_16</name>
    <dbReference type="NCBI Taxonomy" id="1801803"/>
    <lineage>
        <taxon>Bacteria</taxon>
        <taxon>Candidatus Nomuraibacteriota</taxon>
    </lineage>
</organism>
<accession>A0A1F6YTR4</accession>
<evidence type="ECO:0000313" key="4">
    <source>
        <dbReference type="Proteomes" id="UP000177047"/>
    </source>
</evidence>
<dbReference type="STRING" id="1801803.A2356_04060"/>
<evidence type="ECO:0000313" key="3">
    <source>
        <dbReference type="EMBL" id="OGJ09690.1"/>
    </source>
</evidence>
<evidence type="ECO:0000256" key="1">
    <source>
        <dbReference type="SAM" id="MobiDB-lite"/>
    </source>
</evidence>
<dbReference type="InterPro" id="IPR029787">
    <property type="entry name" value="Nucleotide_cyclase"/>
</dbReference>
<dbReference type="Pfam" id="PF00990">
    <property type="entry name" value="GGDEF"/>
    <property type="match status" value="1"/>
</dbReference>
<sequence>MPIDGAFDVYSSPEAELKRRNNELEDKVHIDDLTQLFTRGYLREKLNELIEELNNSKTERVAPLQAIFILRFDIDKFKLFNESPYNHTVGDDVLRAFAKYLKGIAKEKEDIVARKGGDEFAIVMPIFRKGVNLEELFETIKKRMKELFVLVTDKNGKERDLKVTASIGYSAIQRGEFKTSEELIKEADIKEREDKENQKSPHVFEIDKRHITQN</sequence>